<evidence type="ECO:0000256" key="15">
    <source>
        <dbReference type="RuleBase" id="RU004016"/>
    </source>
</evidence>
<evidence type="ECO:0000256" key="13">
    <source>
        <dbReference type="PIRSR" id="PIRSR618044-1"/>
    </source>
</evidence>
<dbReference type="InterPro" id="IPR012907">
    <property type="entry name" value="Peptidase_S11_C"/>
</dbReference>
<keyword evidence="6" id="KW-0645">Protease</keyword>
<dbReference type="PANTHER" id="PTHR21581">
    <property type="entry name" value="D-ALANYL-D-ALANINE CARBOXYPEPTIDASE"/>
    <property type="match status" value="1"/>
</dbReference>
<comment type="pathway">
    <text evidence="2">Cell wall biogenesis; peptidoglycan biosynthesis.</text>
</comment>
<comment type="similarity">
    <text evidence="3 15">Belongs to the peptidase S11 family.</text>
</comment>
<evidence type="ECO:0000256" key="6">
    <source>
        <dbReference type="ARBA" id="ARBA00022670"/>
    </source>
</evidence>
<proteinExistence type="inferred from homology"/>
<feature type="active site" evidence="13">
    <location>
        <position position="129"/>
    </location>
</feature>
<evidence type="ECO:0000256" key="4">
    <source>
        <dbReference type="ARBA" id="ARBA00012448"/>
    </source>
</evidence>
<feature type="active site" description="Acyl-ester intermediate" evidence="13">
    <location>
        <position position="69"/>
    </location>
</feature>
<evidence type="ECO:0000313" key="18">
    <source>
        <dbReference type="EMBL" id="QUI23079.1"/>
    </source>
</evidence>
<keyword evidence="19" id="KW-1185">Reference proteome</keyword>
<evidence type="ECO:0000256" key="14">
    <source>
        <dbReference type="PIRSR" id="PIRSR618044-2"/>
    </source>
</evidence>
<evidence type="ECO:0000256" key="2">
    <source>
        <dbReference type="ARBA" id="ARBA00004752"/>
    </source>
</evidence>
<keyword evidence="8" id="KW-0378">Hydrolase</keyword>
<feature type="domain" description="Peptidase S11 D-Ala-D-Ala carboxypeptidase A C-terminal" evidence="17">
    <location>
        <begin position="287"/>
        <end position="380"/>
    </location>
</feature>
<keyword evidence="11" id="KW-0961">Cell wall biogenesis/degradation</keyword>
<evidence type="ECO:0000256" key="3">
    <source>
        <dbReference type="ARBA" id="ARBA00007164"/>
    </source>
</evidence>
<keyword evidence="10" id="KW-0573">Peptidoglycan synthesis</keyword>
<sequence>MKKRLFCYVLSLTLLLSNGLYATVYAGEDAKTAPTANLELKAKSALLMEPTTGKIIYELNAHEKLRPASITKIMTLLLLYEAVESGKIKWDEDVLVSEHASGFGGSTVFLETGEIQPVKELAKSIAVASGNDAAVAMAEHIAGSEEAFVQMMNNKAKELGMENTNFVNACGLDADGHVTSAYDVALMSRELINKYPQVYDFTKIWMDTLVHQRKNGEEVSELVNTNKLLKWYPEYATGLKTGSTSLAKFCLSGTARKNDLDLIAVIMAAPDPKARFQETIKLLEYGFANTKLYKDPIKGKSLGNIPVNRGTSDQLDGIAMEDFSCILDNNSGMEVTHDVELLESIDAPVKAGDKLGEVIYKAGDEVVGRIDLVADKDVPKATFRYYIGKLLKMFFQ</sequence>
<feature type="binding site" evidence="14">
    <location>
        <position position="240"/>
    </location>
    <ligand>
        <name>substrate</name>
    </ligand>
</feature>
<dbReference type="SUPFAM" id="SSF69189">
    <property type="entry name" value="Penicillin-binding protein associated domain"/>
    <property type="match status" value="1"/>
</dbReference>
<dbReference type="EMBL" id="CP058649">
    <property type="protein sequence ID" value="QUI23079.1"/>
    <property type="molecule type" value="Genomic_DNA"/>
</dbReference>
<comment type="catalytic activity">
    <reaction evidence="12">
        <text>Preferential cleavage: (Ac)2-L-Lys-D-Ala-|-D-Ala. Also transpeptidation of peptidyl-alanyl moieties that are N-acyl substituents of D-alanine.</text>
        <dbReference type="EC" id="3.4.16.4"/>
    </reaction>
</comment>
<dbReference type="AlphaFoldDB" id="A0A8J8MJZ8"/>
<evidence type="ECO:0000256" key="10">
    <source>
        <dbReference type="ARBA" id="ARBA00022984"/>
    </source>
</evidence>
<comment type="function">
    <text evidence="1">Removes C-terminal D-alanyl residues from sugar-peptide cell wall precursors.</text>
</comment>
<dbReference type="GO" id="GO:0009252">
    <property type="term" value="P:peptidoglycan biosynthetic process"/>
    <property type="evidence" value="ECO:0007669"/>
    <property type="project" value="UniProtKB-UniPathway"/>
</dbReference>
<dbReference type="SUPFAM" id="SSF56601">
    <property type="entry name" value="beta-lactamase/transpeptidase-like"/>
    <property type="match status" value="1"/>
</dbReference>
<evidence type="ECO:0000256" key="1">
    <source>
        <dbReference type="ARBA" id="ARBA00003217"/>
    </source>
</evidence>
<evidence type="ECO:0000256" key="9">
    <source>
        <dbReference type="ARBA" id="ARBA00022960"/>
    </source>
</evidence>
<dbReference type="Proteomes" id="UP000683246">
    <property type="component" value="Chromosome"/>
</dbReference>
<evidence type="ECO:0000256" key="8">
    <source>
        <dbReference type="ARBA" id="ARBA00022801"/>
    </source>
</evidence>
<evidence type="ECO:0000256" key="16">
    <source>
        <dbReference type="SAM" id="SignalP"/>
    </source>
</evidence>
<dbReference type="Gene3D" id="3.40.710.10">
    <property type="entry name" value="DD-peptidase/beta-lactamase superfamily"/>
    <property type="match status" value="1"/>
</dbReference>
<keyword evidence="5 18" id="KW-0121">Carboxypeptidase</keyword>
<name>A0A8J8MJZ8_9FIRM</name>
<dbReference type="InterPro" id="IPR015956">
    <property type="entry name" value="Peniciliin-bd_prot_C_sf"/>
</dbReference>
<evidence type="ECO:0000256" key="7">
    <source>
        <dbReference type="ARBA" id="ARBA00022729"/>
    </source>
</evidence>
<keyword evidence="7 16" id="KW-0732">Signal</keyword>
<dbReference type="GO" id="GO:0008360">
    <property type="term" value="P:regulation of cell shape"/>
    <property type="evidence" value="ECO:0007669"/>
    <property type="project" value="UniProtKB-KW"/>
</dbReference>
<dbReference type="SMART" id="SM00936">
    <property type="entry name" value="PBP5_C"/>
    <property type="match status" value="1"/>
</dbReference>
<gene>
    <name evidence="18" type="ORF">HZI73_12615</name>
</gene>
<dbReference type="EC" id="3.4.16.4" evidence="4"/>
<reference evidence="18" key="1">
    <citation type="submission" date="2020-07" db="EMBL/GenBank/DDBJ databases">
        <title>Vallitalea pronyensis genome.</title>
        <authorList>
            <person name="Postec A."/>
        </authorList>
    </citation>
    <scope>NUCLEOTIDE SEQUENCE</scope>
    <source>
        <strain evidence="18">FatNI3</strain>
    </source>
</reference>
<dbReference type="Pfam" id="PF00768">
    <property type="entry name" value="Peptidase_S11"/>
    <property type="match status" value="1"/>
</dbReference>
<dbReference type="PRINTS" id="PR00725">
    <property type="entry name" value="DADACBPTASE1"/>
</dbReference>
<dbReference type="GO" id="GO:0071555">
    <property type="term" value="P:cell wall organization"/>
    <property type="evidence" value="ECO:0007669"/>
    <property type="project" value="UniProtKB-KW"/>
</dbReference>
<dbReference type="RefSeq" id="WP_212698580.1">
    <property type="nucleotide sequence ID" value="NZ_CP058649.1"/>
</dbReference>
<evidence type="ECO:0000259" key="17">
    <source>
        <dbReference type="SMART" id="SM00936"/>
    </source>
</evidence>
<feature type="chain" id="PRO_5035282380" description="serine-type D-Ala-D-Ala carboxypeptidase" evidence="16">
    <location>
        <begin position="23"/>
        <end position="396"/>
    </location>
</feature>
<dbReference type="GO" id="GO:0009002">
    <property type="term" value="F:serine-type D-Ala-D-Ala carboxypeptidase activity"/>
    <property type="evidence" value="ECO:0007669"/>
    <property type="project" value="UniProtKB-EC"/>
</dbReference>
<dbReference type="GO" id="GO:0006508">
    <property type="term" value="P:proteolysis"/>
    <property type="evidence" value="ECO:0007669"/>
    <property type="project" value="UniProtKB-KW"/>
</dbReference>
<dbReference type="InterPro" id="IPR001967">
    <property type="entry name" value="Peptidase_S11_N"/>
</dbReference>
<dbReference type="PANTHER" id="PTHR21581:SF6">
    <property type="entry name" value="TRAFFICKING PROTEIN PARTICLE COMPLEX SUBUNIT 12"/>
    <property type="match status" value="1"/>
</dbReference>
<dbReference type="InterPro" id="IPR012338">
    <property type="entry name" value="Beta-lactam/transpept-like"/>
</dbReference>
<feature type="active site" description="Proton acceptor" evidence="13">
    <location>
        <position position="72"/>
    </location>
</feature>
<dbReference type="KEGG" id="vpy:HZI73_12615"/>
<dbReference type="Pfam" id="PF07943">
    <property type="entry name" value="PBP5_C"/>
    <property type="match status" value="1"/>
</dbReference>
<dbReference type="InterPro" id="IPR037167">
    <property type="entry name" value="Peptidase_S11_C_sf"/>
</dbReference>
<feature type="signal peptide" evidence="16">
    <location>
        <begin position="1"/>
        <end position="22"/>
    </location>
</feature>
<dbReference type="InterPro" id="IPR018044">
    <property type="entry name" value="Peptidase_S11"/>
</dbReference>
<dbReference type="UniPathway" id="UPA00219"/>
<evidence type="ECO:0000256" key="5">
    <source>
        <dbReference type="ARBA" id="ARBA00022645"/>
    </source>
</evidence>
<evidence type="ECO:0000256" key="11">
    <source>
        <dbReference type="ARBA" id="ARBA00023316"/>
    </source>
</evidence>
<dbReference type="Gene3D" id="2.60.410.10">
    <property type="entry name" value="D-Ala-D-Ala carboxypeptidase, C-terminal domain"/>
    <property type="match status" value="1"/>
</dbReference>
<evidence type="ECO:0000256" key="12">
    <source>
        <dbReference type="ARBA" id="ARBA00034000"/>
    </source>
</evidence>
<organism evidence="18 19">
    <name type="scientific">Vallitalea pronyensis</name>
    <dbReference type="NCBI Taxonomy" id="1348613"/>
    <lineage>
        <taxon>Bacteria</taxon>
        <taxon>Bacillati</taxon>
        <taxon>Bacillota</taxon>
        <taxon>Clostridia</taxon>
        <taxon>Lachnospirales</taxon>
        <taxon>Vallitaleaceae</taxon>
        <taxon>Vallitalea</taxon>
    </lineage>
</organism>
<evidence type="ECO:0000313" key="19">
    <source>
        <dbReference type="Proteomes" id="UP000683246"/>
    </source>
</evidence>
<keyword evidence="9" id="KW-0133">Cell shape</keyword>
<accession>A0A8J8MJZ8</accession>
<protein>
    <recommendedName>
        <fullName evidence="4">serine-type D-Ala-D-Ala carboxypeptidase</fullName>
        <ecNumber evidence="4">3.4.16.4</ecNumber>
    </recommendedName>
</protein>